<keyword evidence="2" id="KW-1185">Reference proteome</keyword>
<name>A0ACB7V964_DIOAL</name>
<dbReference type="EMBL" id="CM037020">
    <property type="protein sequence ID" value="KAH7670140.1"/>
    <property type="molecule type" value="Genomic_DNA"/>
</dbReference>
<sequence length="195" mass="22231">MACTLDFRYLDEGLGGQKNKRKRSESSEPQSNAGDSMELDSMSEPPPAKRAALPSLSDPEKPAVGRPTYDGVIAGKASGRKWKQARTQRASAAQVSRRGKTMELRAKEKEMKRAYKERMNELKEEIRLNKVEKRKKREEREKKKQENILRTGTKLQKITNPKTLKKIAKSKQKKLLKVVPDEILDKNANKKKNNA</sequence>
<reference evidence="2" key="1">
    <citation type="journal article" date="2022" name="Nat. Commun.">
        <title>Chromosome evolution and the genetic basis of agronomically important traits in greater yam.</title>
        <authorList>
            <person name="Bredeson J.V."/>
            <person name="Lyons J.B."/>
            <person name="Oniyinde I.O."/>
            <person name="Okereke N.R."/>
            <person name="Kolade O."/>
            <person name="Nnabue I."/>
            <person name="Nwadili C.O."/>
            <person name="Hribova E."/>
            <person name="Parker M."/>
            <person name="Nwogha J."/>
            <person name="Shu S."/>
            <person name="Carlson J."/>
            <person name="Kariba R."/>
            <person name="Muthemba S."/>
            <person name="Knop K."/>
            <person name="Barton G.J."/>
            <person name="Sherwood A.V."/>
            <person name="Lopez-Montes A."/>
            <person name="Asiedu R."/>
            <person name="Jamnadass R."/>
            <person name="Muchugi A."/>
            <person name="Goodstein D."/>
            <person name="Egesi C.N."/>
            <person name="Featherston J."/>
            <person name="Asfaw A."/>
            <person name="Simpson G.G."/>
            <person name="Dolezel J."/>
            <person name="Hendre P.S."/>
            <person name="Van Deynze A."/>
            <person name="Kumar P.L."/>
            <person name="Obidiegwu J.E."/>
            <person name="Bhattacharjee R."/>
            <person name="Rokhsar D.S."/>
        </authorList>
    </citation>
    <scope>NUCLEOTIDE SEQUENCE [LARGE SCALE GENOMIC DNA]</scope>
    <source>
        <strain evidence="2">cv. TDa95/00328</strain>
    </source>
</reference>
<gene>
    <name evidence="1" type="ORF">IHE45_10G005800</name>
</gene>
<dbReference type="Proteomes" id="UP000827976">
    <property type="component" value="Chromosome 10"/>
</dbReference>
<evidence type="ECO:0000313" key="1">
    <source>
        <dbReference type="EMBL" id="KAH7670140.1"/>
    </source>
</evidence>
<accession>A0ACB7V964</accession>
<comment type="caution">
    <text evidence="1">The sequence shown here is derived from an EMBL/GenBank/DDBJ whole genome shotgun (WGS) entry which is preliminary data.</text>
</comment>
<protein>
    <submittedName>
        <fullName evidence="1">rRNA-processing protein CGR1 protein</fullName>
    </submittedName>
</protein>
<evidence type="ECO:0000313" key="2">
    <source>
        <dbReference type="Proteomes" id="UP000827976"/>
    </source>
</evidence>
<organism evidence="1 2">
    <name type="scientific">Dioscorea alata</name>
    <name type="common">Purple yam</name>
    <dbReference type="NCBI Taxonomy" id="55571"/>
    <lineage>
        <taxon>Eukaryota</taxon>
        <taxon>Viridiplantae</taxon>
        <taxon>Streptophyta</taxon>
        <taxon>Embryophyta</taxon>
        <taxon>Tracheophyta</taxon>
        <taxon>Spermatophyta</taxon>
        <taxon>Magnoliopsida</taxon>
        <taxon>Liliopsida</taxon>
        <taxon>Dioscoreales</taxon>
        <taxon>Dioscoreaceae</taxon>
        <taxon>Dioscorea</taxon>
    </lineage>
</organism>
<proteinExistence type="predicted"/>